<sequence>MEVTPEAVLEGEPIELDETDAALLTLLRQVNTMHANGRFTDAEFGAYVSRFLS</sequence>
<accession>A0A939M0M9</accession>
<organism evidence="1 2">
    <name type="scientific">Leucobacter ruminantium</name>
    <dbReference type="NCBI Taxonomy" id="1289170"/>
    <lineage>
        <taxon>Bacteria</taxon>
        <taxon>Bacillati</taxon>
        <taxon>Actinomycetota</taxon>
        <taxon>Actinomycetes</taxon>
        <taxon>Micrococcales</taxon>
        <taxon>Microbacteriaceae</taxon>
        <taxon>Leucobacter</taxon>
    </lineage>
</organism>
<comment type="caution">
    <text evidence="1">The sequence shown here is derived from an EMBL/GenBank/DDBJ whole genome shotgun (WGS) entry which is preliminary data.</text>
</comment>
<gene>
    <name evidence="1" type="ORF">J4H91_13910</name>
</gene>
<keyword evidence="2" id="KW-1185">Reference proteome</keyword>
<reference evidence="1" key="1">
    <citation type="submission" date="2021-03" db="EMBL/GenBank/DDBJ databases">
        <title>Leucobacter chromiisoli sp. nov., isolated from chromium-containing soil of chemical plant.</title>
        <authorList>
            <person name="Xu Z."/>
        </authorList>
    </citation>
    <scope>NUCLEOTIDE SEQUENCE</scope>
    <source>
        <strain evidence="1">A2</strain>
    </source>
</reference>
<evidence type="ECO:0000313" key="1">
    <source>
        <dbReference type="EMBL" id="MBO1806398.1"/>
    </source>
</evidence>
<dbReference type="AlphaFoldDB" id="A0A939M0M9"/>
<dbReference type="EMBL" id="JAGDYL010000031">
    <property type="protein sequence ID" value="MBO1806398.1"/>
    <property type="molecule type" value="Genomic_DNA"/>
</dbReference>
<proteinExistence type="predicted"/>
<protein>
    <submittedName>
        <fullName evidence="1">Uncharacterized protein</fullName>
    </submittedName>
</protein>
<dbReference type="Proteomes" id="UP000664398">
    <property type="component" value="Unassembled WGS sequence"/>
</dbReference>
<name>A0A939M0M9_9MICO</name>
<dbReference type="RefSeq" id="WP_208046854.1">
    <property type="nucleotide sequence ID" value="NZ_JAGDYL010000031.1"/>
</dbReference>
<evidence type="ECO:0000313" key="2">
    <source>
        <dbReference type="Proteomes" id="UP000664398"/>
    </source>
</evidence>